<organism evidence="2 3">
    <name type="scientific">Pyrenophora teres f. teres</name>
    <dbReference type="NCBI Taxonomy" id="97479"/>
    <lineage>
        <taxon>Eukaryota</taxon>
        <taxon>Fungi</taxon>
        <taxon>Dikarya</taxon>
        <taxon>Ascomycota</taxon>
        <taxon>Pezizomycotina</taxon>
        <taxon>Dothideomycetes</taxon>
        <taxon>Pleosporomycetidae</taxon>
        <taxon>Pleosporales</taxon>
        <taxon>Pleosporineae</taxon>
        <taxon>Pleosporaceae</taxon>
        <taxon>Pyrenophora</taxon>
    </lineage>
</organism>
<reference evidence="2" key="1">
    <citation type="submission" date="2021-02" db="EMBL/GenBank/DDBJ databases">
        <authorList>
            <person name="Syme A R."/>
            <person name="Syme A R."/>
            <person name="Moolhuijzen P."/>
        </authorList>
    </citation>
    <scope>NUCLEOTIDE SEQUENCE</scope>
    <source>
        <strain evidence="2">W1-1</strain>
    </source>
</reference>
<evidence type="ECO:0000313" key="3">
    <source>
        <dbReference type="Proteomes" id="UP000472372"/>
    </source>
</evidence>
<dbReference type="Pfam" id="PF03221">
    <property type="entry name" value="HTH_Tnp_Tc5"/>
    <property type="match status" value="1"/>
</dbReference>
<protein>
    <submittedName>
        <fullName evidence="2">HTH Tnp Tc5 domain containing protein</fullName>
    </submittedName>
</protein>
<dbReference type="GO" id="GO:0003677">
    <property type="term" value="F:DNA binding"/>
    <property type="evidence" value="ECO:0007669"/>
    <property type="project" value="UniProtKB-KW"/>
</dbReference>
<dbReference type="Proteomes" id="UP000472372">
    <property type="component" value="Chromosome 9"/>
</dbReference>
<dbReference type="PROSITE" id="PS51253">
    <property type="entry name" value="HTH_CENPB"/>
    <property type="match status" value="1"/>
</dbReference>
<accession>A0A6S6WKP5</accession>
<evidence type="ECO:0000313" key="2">
    <source>
        <dbReference type="EMBL" id="CAE7204954.1"/>
    </source>
</evidence>
<evidence type="ECO:0000256" key="1">
    <source>
        <dbReference type="ARBA" id="ARBA00023125"/>
    </source>
</evidence>
<dbReference type="EMBL" id="HG992985">
    <property type="protein sequence ID" value="CAE7204954.1"/>
    <property type="molecule type" value="Genomic_DNA"/>
</dbReference>
<proteinExistence type="predicted"/>
<sequence length="195" mass="22131">MGPIEAAIAAIESLKPGEQFSYRKIAVQYGCSRTSLARRHQGRSGSREAMALNQQSLHPQQEQELLGYIDYLTEQGLPPTRAIIRSIASQIAHKELGVHWVDRFVQRWPDRLISKWTTGMDNSRHKADSGKKYSLYFDLLRDKIDRYHVEARHIYNMGEKGFMLGVVGRTKRIFSRALTRIGGVGALYKMALAIG</sequence>
<gene>
    <name evidence="2" type="ORF">PTTW11_09189</name>
</gene>
<keyword evidence="1" id="KW-0238">DNA-binding</keyword>
<dbReference type="InterPro" id="IPR006600">
    <property type="entry name" value="HTH_CenpB_DNA-bd_dom"/>
</dbReference>
<name>A0A6S6WKP5_9PLEO</name>
<dbReference type="SMART" id="SM00674">
    <property type="entry name" value="CENPB"/>
    <property type="match status" value="1"/>
</dbReference>
<dbReference type="AlphaFoldDB" id="A0A6S6WKP5"/>